<dbReference type="SUPFAM" id="SSF54637">
    <property type="entry name" value="Thioesterase/thiol ester dehydrase-isomerase"/>
    <property type="match status" value="2"/>
</dbReference>
<dbReference type="Pfam" id="PF13622">
    <property type="entry name" value="4HBT_3"/>
    <property type="match status" value="1"/>
</dbReference>
<dbReference type="Gene3D" id="2.40.160.210">
    <property type="entry name" value="Acyl-CoA thioesterase, double hotdog domain"/>
    <property type="match status" value="1"/>
</dbReference>
<dbReference type="PANTHER" id="PTHR38110">
    <property type="entry name" value="CHROMOSOME 23, WHOLE GENOME SHOTGUN SEQUENCE"/>
    <property type="match status" value="1"/>
</dbReference>
<organism evidence="3 4">
    <name type="scientific">Cupriavidus numazuensis</name>
    <dbReference type="NCBI Taxonomy" id="221992"/>
    <lineage>
        <taxon>Bacteria</taxon>
        <taxon>Pseudomonadati</taxon>
        <taxon>Pseudomonadota</taxon>
        <taxon>Betaproteobacteria</taxon>
        <taxon>Burkholderiales</taxon>
        <taxon>Burkholderiaceae</taxon>
        <taxon>Cupriavidus</taxon>
    </lineage>
</organism>
<dbReference type="Pfam" id="PF20789">
    <property type="entry name" value="4HBT_3C"/>
    <property type="match status" value="1"/>
</dbReference>
<accession>A0ABM8TQL5</accession>
<sequence>MDDTNRVLTNFSELLTRLARDSGCFSISLPSDWQQGRTAYGGLLAALGLHATQQAFADLPPLRSAQFIFFAPATGALRLTPSVLRRGKSAVFVGVDIESEAGVCARAHFCFGLARDIDQDFLDVPWPAASPAQACPELFTWPNQPQFRQHFEGRLVRGGRPGNPSSRPEMLVWMRHRDKHVAADYVGLLALADALSPAAFAMYQHAVPLSTMTWEIDFLPADCPVSSDGWWLLQCAADYVRHGYSTQGTTIWNSAGRPVLIARQTIALFNKTS</sequence>
<dbReference type="PANTHER" id="PTHR38110:SF1">
    <property type="entry name" value="THIOESTERASE DOMAIN-CONTAINING PROTEIN"/>
    <property type="match status" value="1"/>
</dbReference>
<reference evidence="3 4" key="1">
    <citation type="submission" date="2021-03" db="EMBL/GenBank/DDBJ databases">
        <authorList>
            <person name="Peeters C."/>
        </authorList>
    </citation>
    <scope>NUCLEOTIDE SEQUENCE [LARGE SCALE GENOMIC DNA]</scope>
    <source>
        <strain evidence="3 4">LMG 26411</strain>
    </source>
</reference>
<comment type="caution">
    <text evidence="3">The sequence shown here is derived from an EMBL/GenBank/DDBJ whole genome shotgun (WGS) entry which is preliminary data.</text>
</comment>
<dbReference type="EMBL" id="CAJPVI010000045">
    <property type="protein sequence ID" value="CAG2158250.1"/>
    <property type="molecule type" value="Genomic_DNA"/>
</dbReference>
<dbReference type="InterPro" id="IPR049449">
    <property type="entry name" value="TesB_ACOT8-like_N"/>
</dbReference>
<dbReference type="InterPro" id="IPR049450">
    <property type="entry name" value="ACOT8-like_C"/>
</dbReference>
<keyword evidence="4" id="KW-1185">Reference proteome</keyword>
<name>A0ABM8TQL5_9BURK</name>
<feature type="domain" description="Acyl-CoA thioesterase-like C-terminal" evidence="2">
    <location>
        <begin position="135"/>
        <end position="266"/>
    </location>
</feature>
<dbReference type="InterPro" id="IPR042171">
    <property type="entry name" value="Acyl-CoA_hotdog"/>
</dbReference>
<dbReference type="Proteomes" id="UP000672657">
    <property type="component" value="Unassembled WGS sequence"/>
</dbReference>
<evidence type="ECO:0000313" key="3">
    <source>
        <dbReference type="EMBL" id="CAG2158250.1"/>
    </source>
</evidence>
<feature type="domain" description="Acyl-CoA thioesterase-like N-terminal HotDog" evidence="1">
    <location>
        <begin position="29"/>
        <end position="112"/>
    </location>
</feature>
<protein>
    <recommendedName>
        <fullName evidence="5">Acyl-CoA thioesterase II</fullName>
    </recommendedName>
</protein>
<gene>
    <name evidence="3" type="ORF">LMG26411_05903</name>
</gene>
<evidence type="ECO:0000313" key="4">
    <source>
        <dbReference type="Proteomes" id="UP000672657"/>
    </source>
</evidence>
<evidence type="ECO:0008006" key="5">
    <source>
        <dbReference type="Google" id="ProtNLM"/>
    </source>
</evidence>
<dbReference type="RefSeq" id="WP_211956757.1">
    <property type="nucleotide sequence ID" value="NZ_CAJPVI010000045.1"/>
</dbReference>
<dbReference type="InterPro" id="IPR052389">
    <property type="entry name" value="Sec_Metab_Biosynth-Assoc"/>
</dbReference>
<proteinExistence type="predicted"/>
<evidence type="ECO:0000259" key="2">
    <source>
        <dbReference type="Pfam" id="PF20789"/>
    </source>
</evidence>
<evidence type="ECO:0000259" key="1">
    <source>
        <dbReference type="Pfam" id="PF13622"/>
    </source>
</evidence>
<dbReference type="InterPro" id="IPR029069">
    <property type="entry name" value="HotDog_dom_sf"/>
</dbReference>